<proteinExistence type="predicted"/>
<sequence length="52" mass="5847">MFLFLIITSGSLQPRCKFLKQEGDALRTPVGVTTDARLNRDSHRTVDGVQRT</sequence>
<evidence type="ECO:0000313" key="1">
    <source>
        <dbReference type="EMBL" id="CAB4240645.1"/>
    </source>
</evidence>
<organism evidence="1">
    <name type="scientific">uncultured Caudovirales phage</name>
    <dbReference type="NCBI Taxonomy" id="2100421"/>
    <lineage>
        <taxon>Viruses</taxon>
        <taxon>Duplodnaviria</taxon>
        <taxon>Heunggongvirae</taxon>
        <taxon>Uroviricota</taxon>
        <taxon>Caudoviricetes</taxon>
        <taxon>Peduoviridae</taxon>
        <taxon>Maltschvirus</taxon>
        <taxon>Maltschvirus maltsch</taxon>
    </lineage>
</organism>
<gene>
    <name evidence="1" type="ORF">UFOVP38_38</name>
</gene>
<reference evidence="1" key="1">
    <citation type="submission" date="2020-05" db="EMBL/GenBank/DDBJ databases">
        <authorList>
            <person name="Chiriac C."/>
            <person name="Salcher M."/>
            <person name="Ghai R."/>
            <person name="Kavagutti S V."/>
        </authorList>
    </citation>
    <scope>NUCLEOTIDE SEQUENCE</scope>
</reference>
<protein>
    <submittedName>
        <fullName evidence="1">Uncharacterized protein</fullName>
    </submittedName>
</protein>
<name>A0A6J5T7Y7_9CAUD</name>
<accession>A0A6J5T7Y7</accession>
<dbReference type="EMBL" id="LR797812">
    <property type="protein sequence ID" value="CAB4240645.1"/>
    <property type="molecule type" value="Genomic_DNA"/>
</dbReference>